<sequence length="88" mass="10479">MATKCKHEYFCYGLYREMKEYEDYVVTIRTRSGDLIQGVLDDCTKYGIVKIYQQDTLSPFMEEQLTFIRIDDIEYFSVTDVDDDDDDD</sequence>
<dbReference type="RefSeq" id="WP_038537261.1">
    <property type="nucleotide sequence ID" value="NZ_JAJODE010000005.1"/>
</dbReference>
<proteinExistence type="predicted"/>
<name>A0ABS8QFC7_9BACI</name>
<comment type="caution">
    <text evidence="1">The sequence shown here is derived from an EMBL/GenBank/DDBJ whole genome shotgun (WGS) entry which is preliminary data.</text>
</comment>
<evidence type="ECO:0008006" key="3">
    <source>
        <dbReference type="Google" id="ProtNLM"/>
    </source>
</evidence>
<dbReference type="Proteomes" id="UP001162836">
    <property type="component" value="Unassembled WGS sequence"/>
</dbReference>
<evidence type="ECO:0000313" key="1">
    <source>
        <dbReference type="EMBL" id="MCD4837928.1"/>
    </source>
</evidence>
<dbReference type="EMBL" id="JAJODE010000005">
    <property type="protein sequence ID" value="MCD4837928.1"/>
    <property type="molecule type" value="Genomic_DNA"/>
</dbReference>
<gene>
    <name evidence="1" type="ORF">LRS37_03325</name>
</gene>
<protein>
    <recommendedName>
        <fullName evidence="3">DUF2642 domain-containing protein</fullName>
    </recommendedName>
</protein>
<organism evidence="1 2">
    <name type="scientific">Neobacillus sedimentimangrovi</name>
    <dbReference type="NCBI Taxonomy" id="2699460"/>
    <lineage>
        <taxon>Bacteria</taxon>
        <taxon>Bacillati</taxon>
        <taxon>Bacillota</taxon>
        <taxon>Bacilli</taxon>
        <taxon>Bacillales</taxon>
        <taxon>Bacillaceae</taxon>
        <taxon>Neobacillus</taxon>
    </lineage>
</organism>
<keyword evidence="2" id="KW-1185">Reference proteome</keyword>
<evidence type="ECO:0000313" key="2">
    <source>
        <dbReference type="Proteomes" id="UP001162836"/>
    </source>
</evidence>
<reference evidence="1 2" key="1">
    <citation type="journal article" date="2023" name="Antonie Van Leeuwenhoek">
        <title>Unveiling the genomic potential of a novel thermostable glycoside hydrolases producing Neobacillus sedimentimangrovi UE25.</title>
        <authorList>
            <person name="Ejaz U."/>
            <person name="Saleem F."/>
            <person name="Rashid R."/>
            <person name="Hasan K.A."/>
            <person name="Syed M.N."/>
            <person name="Sohail M."/>
        </authorList>
    </citation>
    <scope>NUCLEOTIDE SEQUENCE [LARGE SCALE GENOMIC DNA]</scope>
    <source>
        <strain evidence="1 2">UE25</strain>
    </source>
</reference>
<accession>A0ABS8QFC7</accession>